<proteinExistence type="inferred from homology"/>
<dbReference type="AlphaFoldDB" id="A0A917BPM2"/>
<dbReference type="CDD" id="cd04301">
    <property type="entry name" value="NAT_SF"/>
    <property type="match status" value="1"/>
</dbReference>
<keyword evidence="3" id="KW-0963">Cytoplasm</keyword>
<evidence type="ECO:0000256" key="3">
    <source>
        <dbReference type="RuleBase" id="RU363094"/>
    </source>
</evidence>
<comment type="catalytic activity">
    <reaction evidence="3">
        <text>N-terminal L-alanyl-[ribosomal protein bS18] + acetyl-CoA = N-terminal N(alpha)-acetyl-L-alanyl-[ribosomal protein bS18] + CoA + H(+)</text>
        <dbReference type="Rhea" id="RHEA:43756"/>
        <dbReference type="Rhea" id="RHEA-COMP:10676"/>
        <dbReference type="Rhea" id="RHEA-COMP:10677"/>
        <dbReference type="ChEBI" id="CHEBI:15378"/>
        <dbReference type="ChEBI" id="CHEBI:57287"/>
        <dbReference type="ChEBI" id="CHEBI:57288"/>
        <dbReference type="ChEBI" id="CHEBI:64718"/>
        <dbReference type="ChEBI" id="CHEBI:83683"/>
        <dbReference type="EC" id="2.3.1.266"/>
    </reaction>
</comment>
<dbReference type="Proteomes" id="UP000605670">
    <property type="component" value="Unassembled WGS sequence"/>
</dbReference>
<dbReference type="GO" id="GO:0005737">
    <property type="term" value="C:cytoplasm"/>
    <property type="evidence" value="ECO:0007669"/>
    <property type="project" value="UniProtKB-SubCell"/>
</dbReference>
<evidence type="ECO:0000256" key="2">
    <source>
        <dbReference type="ARBA" id="ARBA00023315"/>
    </source>
</evidence>
<evidence type="ECO:0000256" key="1">
    <source>
        <dbReference type="ARBA" id="ARBA00022679"/>
    </source>
</evidence>
<evidence type="ECO:0000313" key="5">
    <source>
        <dbReference type="EMBL" id="GGF51823.1"/>
    </source>
</evidence>
<keyword evidence="2" id="KW-0012">Acyltransferase</keyword>
<feature type="domain" description="N-acetyltransferase" evidence="4">
    <location>
        <begin position="1"/>
        <end position="151"/>
    </location>
</feature>
<dbReference type="InterPro" id="IPR050832">
    <property type="entry name" value="Bact_Acetyltransf"/>
</dbReference>
<comment type="function">
    <text evidence="3">Acetylates the N-terminal alanine of ribosomal protein bS18.</text>
</comment>
<comment type="caution">
    <text evidence="5">The sequence shown here is derived from an EMBL/GenBank/DDBJ whole genome shotgun (WGS) entry which is preliminary data.</text>
</comment>
<protein>
    <recommendedName>
        <fullName evidence="3">[Ribosomal protein bS18]-alanine N-acetyltransferase</fullName>
        <ecNumber evidence="3">2.3.1.266</ecNumber>
    </recommendedName>
</protein>
<dbReference type="InterPro" id="IPR006464">
    <property type="entry name" value="AcTrfase_RimI/Ard1"/>
</dbReference>
<keyword evidence="6" id="KW-1185">Reference proteome</keyword>
<evidence type="ECO:0000259" key="4">
    <source>
        <dbReference type="PROSITE" id="PS51186"/>
    </source>
</evidence>
<dbReference type="InterPro" id="IPR000182">
    <property type="entry name" value="GNAT_dom"/>
</dbReference>
<name>A0A917BPM2_9MICO</name>
<dbReference type="SUPFAM" id="SSF55729">
    <property type="entry name" value="Acyl-CoA N-acyltransferases (Nat)"/>
    <property type="match status" value="1"/>
</dbReference>
<accession>A0A917BPM2</accession>
<comment type="similarity">
    <text evidence="3">Belongs to the acetyltransferase family. RimI subfamily.</text>
</comment>
<dbReference type="GO" id="GO:0008999">
    <property type="term" value="F:protein-N-terminal-alanine acetyltransferase activity"/>
    <property type="evidence" value="ECO:0007669"/>
    <property type="project" value="UniProtKB-EC"/>
</dbReference>
<reference evidence="5" key="2">
    <citation type="submission" date="2020-09" db="EMBL/GenBank/DDBJ databases">
        <authorList>
            <person name="Sun Q."/>
            <person name="Zhou Y."/>
        </authorList>
    </citation>
    <scope>NUCLEOTIDE SEQUENCE</scope>
    <source>
        <strain evidence="5">CGMCC 1.12160</strain>
    </source>
</reference>
<gene>
    <name evidence="5" type="ORF">GCM10011366_19610</name>
</gene>
<keyword evidence="1" id="KW-0808">Transferase</keyword>
<dbReference type="PROSITE" id="PS51186">
    <property type="entry name" value="GNAT"/>
    <property type="match status" value="1"/>
</dbReference>
<dbReference type="PANTHER" id="PTHR43877">
    <property type="entry name" value="AMINOALKYLPHOSPHONATE N-ACETYLTRANSFERASE-RELATED-RELATED"/>
    <property type="match status" value="1"/>
</dbReference>
<dbReference type="RefSeq" id="WP_188430258.1">
    <property type="nucleotide sequence ID" value="NZ_JBHSUJ010000009.1"/>
</dbReference>
<sequence>MRLRDADWRDLAPMAEIEARSFPADAWPPATFWAEHAARPRRSYVVAIDEHRVVGYAGLDLAGDVADVMTVTVHPDRRGTGLGAHLLEELHTRARAAGAAAVMLEVRADNGPARGLYGSRGYAVVHTRSGYYRSADGGPSVDALIMRKELS</sequence>
<dbReference type="EC" id="2.3.1.266" evidence="3"/>
<dbReference type="NCBIfam" id="TIGR01575">
    <property type="entry name" value="rimI"/>
    <property type="match status" value="1"/>
</dbReference>
<dbReference type="InterPro" id="IPR016181">
    <property type="entry name" value="Acyl_CoA_acyltransferase"/>
</dbReference>
<dbReference type="EMBL" id="BMEM01000002">
    <property type="protein sequence ID" value="GGF51823.1"/>
    <property type="molecule type" value="Genomic_DNA"/>
</dbReference>
<dbReference type="Gene3D" id="3.40.630.30">
    <property type="match status" value="1"/>
</dbReference>
<reference evidence="5" key="1">
    <citation type="journal article" date="2014" name="Int. J. Syst. Evol. Microbiol.">
        <title>Complete genome sequence of Corynebacterium casei LMG S-19264T (=DSM 44701T), isolated from a smear-ripened cheese.</title>
        <authorList>
            <consortium name="US DOE Joint Genome Institute (JGI-PGF)"/>
            <person name="Walter F."/>
            <person name="Albersmeier A."/>
            <person name="Kalinowski J."/>
            <person name="Ruckert C."/>
        </authorList>
    </citation>
    <scope>NUCLEOTIDE SEQUENCE</scope>
    <source>
        <strain evidence="5">CGMCC 1.12160</strain>
    </source>
</reference>
<comment type="subcellular location">
    <subcellularLocation>
        <location evidence="3">Cytoplasm</location>
    </subcellularLocation>
</comment>
<dbReference type="Pfam" id="PF00583">
    <property type="entry name" value="Acetyltransf_1"/>
    <property type="match status" value="1"/>
</dbReference>
<organism evidence="5 6">
    <name type="scientific">Ornithinimicrobium tianjinense</name>
    <dbReference type="NCBI Taxonomy" id="1195761"/>
    <lineage>
        <taxon>Bacteria</taxon>
        <taxon>Bacillati</taxon>
        <taxon>Actinomycetota</taxon>
        <taxon>Actinomycetes</taxon>
        <taxon>Micrococcales</taxon>
        <taxon>Ornithinimicrobiaceae</taxon>
        <taxon>Ornithinimicrobium</taxon>
    </lineage>
</organism>
<evidence type="ECO:0000313" key="6">
    <source>
        <dbReference type="Proteomes" id="UP000605670"/>
    </source>
</evidence>